<dbReference type="InterPro" id="IPR044730">
    <property type="entry name" value="RNase_H-like_dom_plant"/>
</dbReference>
<dbReference type="InterPro" id="IPR036397">
    <property type="entry name" value="RNaseH_sf"/>
</dbReference>
<dbReference type="PANTHER" id="PTHR47723:SF19">
    <property type="entry name" value="POLYNUCLEOTIDYL TRANSFERASE, RIBONUCLEASE H-LIKE SUPERFAMILY PROTEIN"/>
    <property type="match status" value="1"/>
</dbReference>
<evidence type="ECO:0000259" key="1">
    <source>
        <dbReference type="Pfam" id="PF13456"/>
    </source>
</evidence>
<dbReference type="InterPro" id="IPR012337">
    <property type="entry name" value="RNaseH-like_sf"/>
</dbReference>
<feature type="non-terminal residue" evidence="2">
    <location>
        <position position="162"/>
    </location>
</feature>
<evidence type="ECO:0000313" key="3">
    <source>
        <dbReference type="Proteomes" id="UP000652761"/>
    </source>
</evidence>
<dbReference type="EMBL" id="NMUH01012299">
    <property type="protein sequence ID" value="MQM22166.1"/>
    <property type="molecule type" value="Genomic_DNA"/>
</dbReference>
<protein>
    <recommendedName>
        <fullName evidence="1">RNase H type-1 domain-containing protein</fullName>
    </recommendedName>
</protein>
<reference evidence="2" key="1">
    <citation type="submission" date="2017-07" db="EMBL/GenBank/DDBJ databases">
        <title>Taro Niue Genome Assembly and Annotation.</title>
        <authorList>
            <person name="Atibalentja N."/>
            <person name="Keating K."/>
            <person name="Fields C.J."/>
        </authorList>
    </citation>
    <scope>NUCLEOTIDE SEQUENCE</scope>
    <source>
        <strain evidence="2">Niue_2</strain>
        <tissue evidence="2">Leaf</tissue>
    </source>
</reference>
<dbReference type="AlphaFoldDB" id="A0A843XS96"/>
<keyword evidence="3" id="KW-1185">Reference proteome</keyword>
<dbReference type="Proteomes" id="UP000652761">
    <property type="component" value="Unassembled WGS sequence"/>
</dbReference>
<organism evidence="2 3">
    <name type="scientific">Colocasia esculenta</name>
    <name type="common">Wild taro</name>
    <name type="synonym">Arum esculentum</name>
    <dbReference type="NCBI Taxonomy" id="4460"/>
    <lineage>
        <taxon>Eukaryota</taxon>
        <taxon>Viridiplantae</taxon>
        <taxon>Streptophyta</taxon>
        <taxon>Embryophyta</taxon>
        <taxon>Tracheophyta</taxon>
        <taxon>Spermatophyta</taxon>
        <taxon>Magnoliopsida</taxon>
        <taxon>Liliopsida</taxon>
        <taxon>Araceae</taxon>
        <taxon>Aroideae</taxon>
        <taxon>Colocasieae</taxon>
        <taxon>Colocasia</taxon>
    </lineage>
</organism>
<dbReference type="PANTHER" id="PTHR47723">
    <property type="entry name" value="OS05G0353850 PROTEIN"/>
    <property type="match status" value="1"/>
</dbReference>
<sequence>LDLLSCLAQQASLQRFPLIPTSFLLKGWPATSGDGARSGKPPLAAKKLLLEPVCVDTTMESVDTLSQFCKTGLLGTGSSVDTAAGYVDTLSHLNVDGAGKGNPGECGGGGCIRDRRGHVYVAFAHYYGFENSMLAETRALCDGLRLANMLGLRLSIVNSDSK</sequence>
<evidence type="ECO:0000313" key="2">
    <source>
        <dbReference type="EMBL" id="MQM22166.1"/>
    </source>
</evidence>
<proteinExistence type="predicted"/>
<dbReference type="GO" id="GO:0004523">
    <property type="term" value="F:RNA-DNA hybrid ribonuclease activity"/>
    <property type="evidence" value="ECO:0007669"/>
    <property type="project" value="InterPro"/>
</dbReference>
<dbReference type="Gene3D" id="3.30.420.10">
    <property type="entry name" value="Ribonuclease H-like superfamily/Ribonuclease H"/>
    <property type="match status" value="1"/>
</dbReference>
<dbReference type="OrthoDB" id="597234at2759"/>
<dbReference type="SUPFAM" id="SSF53098">
    <property type="entry name" value="Ribonuclease H-like"/>
    <property type="match status" value="1"/>
</dbReference>
<gene>
    <name evidence="2" type="ORF">Taro_055214</name>
</gene>
<feature type="non-terminal residue" evidence="2">
    <location>
        <position position="1"/>
    </location>
</feature>
<dbReference type="InterPro" id="IPR002156">
    <property type="entry name" value="RNaseH_domain"/>
</dbReference>
<dbReference type="InterPro" id="IPR053151">
    <property type="entry name" value="RNase_H-like"/>
</dbReference>
<dbReference type="CDD" id="cd06222">
    <property type="entry name" value="RNase_H_like"/>
    <property type="match status" value="1"/>
</dbReference>
<dbReference type="GO" id="GO:0003676">
    <property type="term" value="F:nucleic acid binding"/>
    <property type="evidence" value="ECO:0007669"/>
    <property type="project" value="InterPro"/>
</dbReference>
<feature type="domain" description="RNase H type-1" evidence="1">
    <location>
        <begin position="94"/>
        <end position="162"/>
    </location>
</feature>
<name>A0A843XS96_COLES</name>
<comment type="caution">
    <text evidence="2">The sequence shown here is derived from an EMBL/GenBank/DDBJ whole genome shotgun (WGS) entry which is preliminary data.</text>
</comment>
<accession>A0A843XS96</accession>
<dbReference type="Pfam" id="PF13456">
    <property type="entry name" value="RVT_3"/>
    <property type="match status" value="1"/>
</dbReference>